<name>Q0RMR7_FRAAA</name>
<protein>
    <submittedName>
        <fullName evidence="1">Uncharacterized protein</fullName>
    </submittedName>
</protein>
<dbReference type="HOGENOM" id="CLU_3233947_0_0_11"/>
<accession>Q0RMR7</accession>
<reference evidence="1 2" key="1">
    <citation type="journal article" date="2007" name="Genome Res.">
        <title>Genome characteristics of facultatively symbiotic Frankia sp. strains reflect host range and host plant biogeography.</title>
        <authorList>
            <person name="Normand P."/>
            <person name="Lapierre P."/>
            <person name="Tisa L.S."/>
            <person name="Gogarten J.P."/>
            <person name="Alloisio N."/>
            <person name="Bagnarol E."/>
            <person name="Bassi C.A."/>
            <person name="Berry A.M."/>
            <person name="Bickhart D.M."/>
            <person name="Choisne N."/>
            <person name="Couloux A."/>
            <person name="Cournoyer B."/>
            <person name="Cruveiller S."/>
            <person name="Daubin V."/>
            <person name="Demange N."/>
            <person name="Francino M.P."/>
            <person name="Goltsman E."/>
            <person name="Huang Y."/>
            <person name="Kopp O.R."/>
            <person name="Labarre L."/>
            <person name="Lapidus A."/>
            <person name="Lavire C."/>
            <person name="Marechal J."/>
            <person name="Martinez M."/>
            <person name="Mastronunzio J.E."/>
            <person name="Mullin B.C."/>
            <person name="Niemann J."/>
            <person name="Pujic P."/>
            <person name="Rawnsley T."/>
            <person name="Rouy Z."/>
            <person name="Schenowitz C."/>
            <person name="Sellstedt A."/>
            <person name="Tavares F."/>
            <person name="Tomkins J.P."/>
            <person name="Vallenet D."/>
            <person name="Valverde C."/>
            <person name="Wall L.G."/>
            <person name="Wang Y."/>
            <person name="Medigue C."/>
            <person name="Benson D.R."/>
        </authorList>
    </citation>
    <scope>NUCLEOTIDE SEQUENCE [LARGE SCALE GENOMIC DNA]</scope>
    <source>
        <strain evidence="2">DSM 45986 / CECT 9034 / ACN14a</strain>
    </source>
</reference>
<dbReference type="KEGG" id="fal:FRAAL2533"/>
<dbReference type="EMBL" id="CT573213">
    <property type="protein sequence ID" value="CAJ61180.1"/>
    <property type="molecule type" value="Genomic_DNA"/>
</dbReference>
<keyword evidence="2" id="KW-1185">Reference proteome</keyword>
<sequence>MLRRTAPRARLLARDVAHRVMALPALALVLAAYGPIRLPGVPG</sequence>
<dbReference type="Proteomes" id="UP000000657">
    <property type="component" value="Chromosome"/>
</dbReference>
<evidence type="ECO:0000313" key="1">
    <source>
        <dbReference type="EMBL" id="CAJ61180.1"/>
    </source>
</evidence>
<proteinExistence type="predicted"/>
<dbReference type="AlphaFoldDB" id="Q0RMR7"/>
<organism evidence="1 2">
    <name type="scientific">Frankia alni (strain DSM 45986 / CECT 9034 / ACN14a)</name>
    <dbReference type="NCBI Taxonomy" id="326424"/>
    <lineage>
        <taxon>Bacteria</taxon>
        <taxon>Bacillati</taxon>
        <taxon>Actinomycetota</taxon>
        <taxon>Actinomycetes</taxon>
        <taxon>Frankiales</taxon>
        <taxon>Frankiaceae</taxon>
        <taxon>Frankia</taxon>
    </lineage>
</organism>
<gene>
    <name evidence="1" type="ordered locus">FRAAL2533</name>
</gene>
<evidence type="ECO:0000313" key="2">
    <source>
        <dbReference type="Proteomes" id="UP000000657"/>
    </source>
</evidence>